<gene>
    <name evidence="1" type="ORF">BCR32DRAFT_282519</name>
</gene>
<name>A0A1Y1WYC2_9FUNG</name>
<comment type="caution">
    <text evidence="1">The sequence shown here is derived from an EMBL/GenBank/DDBJ whole genome shotgun (WGS) entry which is preliminary data.</text>
</comment>
<reference evidence="1 2" key="2">
    <citation type="submission" date="2016-08" db="EMBL/GenBank/DDBJ databases">
        <title>Pervasive Adenine N6-methylation of Active Genes in Fungi.</title>
        <authorList>
            <consortium name="DOE Joint Genome Institute"/>
            <person name="Mondo S.J."/>
            <person name="Dannebaum R.O."/>
            <person name="Kuo R.C."/>
            <person name="Labutti K."/>
            <person name="Haridas S."/>
            <person name="Kuo A."/>
            <person name="Salamov A."/>
            <person name="Ahrendt S.R."/>
            <person name="Lipzen A."/>
            <person name="Sullivan W."/>
            <person name="Andreopoulos W.B."/>
            <person name="Clum A."/>
            <person name="Lindquist E."/>
            <person name="Daum C."/>
            <person name="Ramamoorthy G.K."/>
            <person name="Gryganskyi A."/>
            <person name="Culley D."/>
            <person name="Magnuson J.K."/>
            <person name="James T.Y."/>
            <person name="O'Malley M.A."/>
            <person name="Stajich J.E."/>
            <person name="Spatafora J.W."/>
            <person name="Visel A."/>
            <person name="Grigoriev I.V."/>
        </authorList>
    </citation>
    <scope>NUCLEOTIDE SEQUENCE [LARGE SCALE GENOMIC DNA]</scope>
    <source>
        <strain evidence="1 2">S4</strain>
    </source>
</reference>
<proteinExistence type="predicted"/>
<protein>
    <submittedName>
        <fullName evidence="1">Uncharacterized protein</fullName>
    </submittedName>
</protein>
<keyword evidence="2" id="KW-1185">Reference proteome</keyword>
<evidence type="ECO:0000313" key="2">
    <source>
        <dbReference type="Proteomes" id="UP000193944"/>
    </source>
</evidence>
<reference evidence="1 2" key="1">
    <citation type="submission" date="2016-08" db="EMBL/GenBank/DDBJ databases">
        <title>A Parts List for Fungal Cellulosomes Revealed by Comparative Genomics.</title>
        <authorList>
            <consortium name="DOE Joint Genome Institute"/>
            <person name="Haitjema C.H."/>
            <person name="Gilmore S.P."/>
            <person name="Henske J.K."/>
            <person name="Solomon K.V."/>
            <person name="De Groot R."/>
            <person name="Kuo A."/>
            <person name="Mondo S.J."/>
            <person name="Salamov A.A."/>
            <person name="Labutti K."/>
            <person name="Zhao Z."/>
            <person name="Chiniquy J."/>
            <person name="Barry K."/>
            <person name="Brewer H.M."/>
            <person name="Purvine S.O."/>
            <person name="Wright A.T."/>
            <person name="Boxma B."/>
            <person name="Van Alen T."/>
            <person name="Hackstein J.H."/>
            <person name="Baker S.E."/>
            <person name="Grigoriev I.V."/>
            <person name="O'Malley M.A."/>
        </authorList>
    </citation>
    <scope>NUCLEOTIDE SEQUENCE [LARGE SCALE GENOMIC DNA]</scope>
    <source>
        <strain evidence="1 2">S4</strain>
    </source>
</reference>
<evidence type="ECO:0000313" key="1">
    <source>
        <dbReference type="EMBL" id="ORX78196.1"/>
    </source>
</evidence>
<accession>A0A1Y1WYC2</accession>
<organism evidence="1 2">
    <name type="scientific">Anaeromyces robustus</name>
    <dbReference type="NCBI Taxonomy" id="1754192"/>
    <lineage>
        <taxon>Eukaryota</taxon>
        <taxon>Fungi</taxon>
        <taxon>Fungi incertae sedis</taxon>
        <taxon>Chytridiomycota</taxon>
        <taxon>Chytridiomycota incertae sedis</taxon>
        <taxon>Neocallimastigomycetes</taxon>
        <taxon>Neocallimastigales</taxon>
        <taxon>Neocallimastigaceae</taxon>
        <taxon>Anaeromyces</taxon>
    </lineage>
</organism>
<sequence>MNEYSLINYSKYYNINLIVNKEEINNTLNEKAYVHKLLVTILMKTDDNGLYPFLLTTYNNNIQITLLLIEHINNHNKILEIKEKNNYFLFFSSKNLSTIIGYKKNNKEVIDTFINYVNEKRLSFIDIVRVYYLIDHSYKNDRLLHYIIQNTH</sequence>
<dbReference type="EMBL" id="MCFG01000219">
    <property type="protein sequence ID" value="ORX78196.1"/>
    <property type="molecule type" value="Genomic_DNA"/>
</dbReference>
<dbReference type="Proteomes" id="UP000193944">
    <property type="component" value="Unassembled WGS sequence"/>
</dbReference>
<dbReference type="AlphaFoldDB" id="A0A1Y1WYC2"/>